<dbReference type="RefSeq" id="WP_091851977.1">
    <property type="nucleotide sequence ID" value="NZ_FNIW01000003.1"/>
</dbReference>
<dbReference type="EMBL" id="FNIW01000003">
    <property type="protein sequence ID" value="SDN80710.1"/>
    <property type="molecule type" value="Genomic_DNA"/>
</dbReference>
<proteinExistence type="predicted"/>
<dbReference type="Proteomes" id="UP000199134">
    <property type="component" value="Unassembled WGS sequence"/>
</dbReference>
<dbReference type="OrthoDB" id="835620at2"/>
<organism evidence="1 2">
    <name type="scientific">Prevotella communis</name>
    <dbReference type="NCBI Taxonomy" id="2913614"/>
    <lineage>
        <taxon>Bacteria</taxon>
        <taxon>Pseudomonadati</taxon>
        <taxon>Bacteroidota</taxon>
        <taxon>Bacteroidia</taxon>
        <taxon>Bacteroidales</taxon>
        <taxon>Prevotellaceae</taxon>
        <taxon>Prevotella</taxon>
    </lineage>
</organism>
<reference evidence="2" key="1">
    <citation type="submission" date="2016-10" db="EMBL/GenBank/DDBJ databases">
        <authorList>
            <person name="de Groot N.N."/>
        </authorList>
    </citation>
    <scope>NUCLEOTIDE SEQUENCE [LARGE SCALE GENOMIC DNA]</scope>
    <source>
        <strain evidence="2">BP1-145</strain>
    </source>
</reference>
<gene>
    <name evidence="1" type="ORF">SAMN04487900_103125</name>
</gene>
<sequence>METTKNYMDEMVNRAVEQQHQEYLETASDLNVWHCPSLTRQHFWSLLNATAQAIMARRGVYHTFVVDDNNREIIRQMWLYIAGSKECKWNIHKGIYIGGKVGCGKTLLMQSFCEILHLISGRTVEMIPATLLYERIIHDGIDQLAKRPLFIDELGREQLEISAYGNKIRPIADLMALRYNNGARTFFTSNFKLKTLSKGYNEKGELVGYGQYIGERIQEMTNIVEMPGESRREKWEEDKAV</sequence>
<comment type="caution">
    <text evidence="1">The sequence shown here is derived from an EMBL/GenBank/DDBJ whole genome shotgun (WGS) entry which is preliminary data.</text>
</comment>
<dbReference type="InterPro" id="IPR027417">
    <property type="entry name" value="P-loop_NTPase"/>
</dbReference>
<dbReference type="AlphaFoldDB" id="A0A1H0EEG0"/>
<evidence type="ECO:0000313" key="2">
    <source>
        <dbReference type="Proteomes" id="UP000199134"/>
    </source>
</evidence>
<accession>A0A1H0EEG0</accession>
<dbReference type="SUPFAM" id="SSF52540">
    <property type="entry name" value="P-loop containing nucleoside triphosphate hydrolases"/>
    <property type="match status" value="1"/>
</dbReference>
<dbReference type="Gene3D" id="3.40.50.300">
    <property type="entry name" value="P-loop containing nucleotide triphosphate hydrolases"/>
    <property type="match status" value="1"/>
</dbReference>
<name>A0A1H0EEG0_9BACT</name>
<protein>
    <submittedName>
        <fullName evidence="1">AFG1-like ATPase</fullName>
    </submittedName>
</protein>
<evidence type="ECO:0000313" key="1">
    <source>
        <dbReference type="EMBL" id="SDN80710.1"/>
    </source>
</evidence>